<name>A0AAD4VNZ5_PRUDU</name>
<organism evidence="2 3">
    <name type="scientific">Prunus dulcis</name>
    <name type="common">Almond</name>
    <name type="synonym">Amygdalus dulcis</name>
    <dbReference type="NCBI Taxonomy" id="3755"/>
    <lineage>
        <taxon>Eukaryota</taxon>
        <taxon>Viridiplantae</taxon>
        <taxon>Streptophyta</taxon>
        <taxon>Embryophyta</taxon>
        <taxon>Tracheophyta</taxon>
        <taxon>Spermatophyta</taxon>
        <taxon>Magnoliopsida</taxon>
        <taxon>eudicotyledons</taxon>
        <taxon>Gunneridae</taxon>
        <taxon>Pentapetalae</taxon>
        <taxon>rosids</taxon>
        <taxon>fabids</taxon>
        <taxon>Rosales</taxon>
        <taxon>Rosaceae</taxon>
        <taxon>Amygdaloideae</taxon>
        <taxon>Amygdaleae</taxon>
        <taxon>Prunus</taxon>
    </lineage>
</organism>
<dbReference type="EMBL" id="JAJFAZ020000005">
    <property type="protein sequence ID" value="KAI5327799.1"/>
    <property type="molecule type" value="Genomic_DNA"/>
</dbReference>
<proteinExistence type="predicted"/>
<feature type="domain" description="DUF4219" evidence="1">
    <location>
        <begin position="16"/>
        <end position="42"/>
    </location>
</feature>
<evidence type="ECO:0000313" key="3">
    <source>
        <dbReference type="Proteomes" id="UP001054821"/>
    </source>
</evidence>
<accession>A0AAD4VNZ5</accession>
<keyword evidence="3" id="KW-1185">Reference proteome</keyword>
<evidence type="ECO:0000259" key="1">
    <source>
        <dbReference type="Pfam" id="PF13961"/>
    </source>
</evidence>
<dbReference type="InterPro" id="IPR025314">
    <property type="entry name" value="DUF4219"/>
</dbReference>
<protein>
    <recommendedName>
        <fullName evidence="1">DUF4219 domain-containing protein</fullName>
    </recommendedName>
</protein>
<evidence type="ECO:0000313" key="2">
    <source>
        <dbReference type="EMBL" id="KAI5327799.1"/>
    </source>
</evidence>
<dbReference type="Pfam" id="PF13961">
    <property type="entry name" value="DUF4219"/>
    <property type="match status" value="1"/>
</dbReference>
<dbReference type="Proteomes" id="UP001054821">
    <property type="component" value="Chromosome 5"/>
</dbReference>
<sequence>MVGLGSAGGDLRTPQFNGSNYDFWSLKMETILVAYDLWDAVEIGIQPQPIIEQEAGSEGTGDEESEAEQILVEAPTLVKKTPCVTKFCATKNYSSRKVLRDQILRDGK</sequence>
<dbReference type="AlphaFoldDB" id="A0AAD4VNZ5"/>
<reference evidence="2 3" key="1">
    <citation type="journal article" date="2022" name="G3 (Bethesda)">
        <title>Whole-genome sequence and methylome profiling of the almond [Prunus dulcis (Mill.) D.A. Webb] cultivar 'Nonpareil'.</title>
        <authorList>
            <person name="D'Amico-Willman K.M."/>
            <person name="Ouma W.Z."/>
            <person name="Meulia T."/>
            <person name="Sideli G.M."/>
            <person name="Gradziel T.M."/>
            <person name="Fresnedo-Ramirez J."/>
        </authorList>
    </citation>
    <scope>NUCLEOTIDE SEQUENCE [LARGE SCALE GENOMIC DNA]</scope>
    <source>
        <strain evidence="2">Clone GOH B32 T37-40</strain>
    </source>
</reference>
<gene>
    <name evidence="2" type="ORF">L3X38_027195</name>
</gene>
<comment type="caution">
    <text evidence="2">The sequence shown here is derived from an EMBL/GenBank/DDBJ whole genome shotgun (WGS) entry which is preliminary data.</text>
</comment>